<evidence type="ECO:0000313" key="7">
    <source>
        <dbReference type="EMBL" id="OGZ46084.1"/>
    </source>
</evidence>
<evidence type="ECO:0000313" key="8">
    <source>
        <dbReference type="Proteomes" id="UP000176576"/>
    </source>
</evidence>
<dbReference type="InterPro" id="IPR012337">
    <property type="entry name" value="RNaseH-like_sf"/>
</dbReference>
<keyword evidence="1 5" id="KW-0963">Cytoplasm</keyword>
<dbReference type="STRING" id="1802117.A3J54_02555"/>
<keyword evidence="2 5" id="KW-0690">Ribosome biogenesis</keyword>
<gene>
    <name evidence="7" type="ORF">A3J54_02555</name>
</gene>
<dbReference type="Proteomes" id="UP000176576">
    <property type="component" value="Unassembled WGS sequence"/>
</dbReference>
<keyword evidence="4 5" id="KW-0378">Hydrolase</keyword>
<dbReference type="CDD" id="cd16964">
    <property type="entry name" value="YqgF"/>
    <property type="match status" value="1"/>
</dbReference>
<dbReference type="SUPFAM" id="SSF53098">
    <property type="entry name" value="Ribonuclease H-like"/>
    <property type="match status" value="1"/>
</dbReference>
<dbReference type="GO" id="GO:0000967">
    <property type="term" value="P:rRNA 5'-end processing"/>
    <property type="evidence" value="ECO:0007669"/>
    <property type="project" value="UniProtKB-UniRule"/>
</dbReference>
<dbReference type="AlphaFoldDB" id="A0A1G2G757"/>
<keyword evidence="3 5" id="KW-0540">Nuclease</keyword>
<evidence type="ECO:0000256" key="4">
    <source>
        <dbReference type="ARBA" id="ARBA00022801"/>
    </source>
</evidence>
<evidence type="ECO:0000256" key="3">
    <source>
        <dbReference type="ARBA" id="ARBA00022722"/>
    </source>
</evidence>
<organism evidence="7 8">
    <name type="scientific">Candidatus Ryanbacteria bacterium RIFCSPHIGHO2_02_FULL_45_13b</name>
    <dbReference type="NCBI Taxonomy" id="1802117"/>
    <lineage>
        <taxon>Bacteria</taxon>
        <taxon>Candidatus Ryaniibacteriota</taxon>
    </lineage>
</organism>
<sequence>MKLLGIDYGTKRIGFAMGDTDQKIAFPRDVVEGRAKAFDYVDRMVDNEGAQKIVIGIPMRHSGEEGELASEIRVFAKEITEKFGIDVVFQNEILSTKAIQQGTVTKDNIDAASAALILQSYLDSVK</sequence>
<dbReference type="NCBIfam" id="TIGR00250">
    <property type="entry name" value="RNAse_H_YqgF"/>
    <property type="match status" value="1"/>
</dbReference>
<comment type="subcellular location">
    <subcellularLocation>
        <location evidence="5">Cytoplasm</location>
    </subcellularLocation>
</comment>
<dbReference type="GO" id="GO:0004518">
    <property type="term" value="F:nuclease activity"/>
    <property type="evidence" value="ECO:0007669"/>
    <property type="project" value="UniProtKB-KW"/>
</dbReference>
<dbReference type="InterPro" id="IPR006641">
    <property type="entry name" value="YqgF/RNaseH-like_dom"/>
</dbReference>
<comment type="function">
    <text evidence="5">Could be a nuclease involved in processing of the 5'-end of pre-16S rRNA.</text>
</comment>
<dbReference type="InterPro" id="IPR037027">
    <property type="entry name" value="YqgF/RNaseH-like_dom_sf"/>
</dbReference>
<evidence type="ECO:0000256" key="2">
    <source>
        <dbReference type="ARBA" id="ARBA00022517"/>
    </source>
</evidence>
<evidence type="ECO:0000259" key="6">
    <source>
        <dbReference type="SMART" id="SM00732"/>
    </source>
</evidence>
<dbReference type="GO" id="GO:0005829">
    <property type="term" value="C:cytosol"/>
    <property type="evidence" value="ECO:0007669"/>
    <property type="project" value="TreeGrafter"/>
</dbReference>
<proteinExistence type="inferred from homology"/>
<evidence type="ECO:0000256" key="1">
    <source>
        <dbReference type="ARBA" id="ARBA00022490"/>
    </source>
</evidence>
<dbReference type="PANTHER" id="PTHR33317:SF4">
    <property type="entry name" value="POLYNUCLEOTIDYL TRANSFERASE, RIBONUCLEASE H-LIKE SUPERFAMILY PROTEIN"/>
    <property type="match status" value="1"/>
</dbReference>
<feature type="domain" description="YqgF/RNase H-like" evidence="6">
    <location>
        <begin position="1"/>
        <end position="99"/>
    </location>
</feature>
<dbReference type="GO" id="GO:0016788">
    <property type="term" value="F:hydrolase activity, acting on ester bonds"/>
    <property type="evidence" value="ECO:0007669"/>
    <property type="project" value="UniProtKB-UniRule"/>
</dbReference>
<name>A0A1G2G757_9BACT</name>
<dbReference type="InterPro" id="IPR005227">
    <property type="entry name" value="YqgF"/>
</dbReference>
<dbReference type="HAMAP" id="MF_00651">
    <property type="entry name" value="Nuclease_YqgF"/>
    <property type="match status" value="1"/>
</dbReference>
<protein>
    <recommendedName>
        <fullName evidence="5">Putative pre-16S rRNA nuclease</fullName>
        <ecNumber evidence="5">3.1.-.-</ecNumber>
    </recommendedName>
</protein>
<comment type="similarity">
    <text evidence="5">Belongs to the YqgF HJR family.</text>
</comment>
<dbReference type="PANTHER" id="PTHR33317">
    <property type="entry name" value="POLYNUCLEOTIDYL TRANSFERASE, RIBONUCLEASE H-LIKE SUPERFAMILY PROTEIN"/>
    <property type="match status" value="1"/>
</dbReference>
<dbReference type="Gene3D" id="3.30.420.140">
    <property type="entry name" value="YqgF/RNase H-like domain"/>
    <property type="match status" value="1"/>
</dbReference>
<dbReference type="EC" id="3.1.-.-" evidence="5"/>
<evidence type="ECO:0000256" key="5">
    <source>
        <dbReference type="HAMAP-Rule" id="MF_00651"/>
    </source>
</evidence>
<dbReference type="Pfam" id="PF03652">
    <property type="entry name" value="RuvX"/>
    <property type="match status" value="1"/>
</dbReference>
<dbReference type="SMART" id="SM00732">
    <property type="entry name" value="YqgFc"/>
    <property type="match status" value="1"/>
</dbReference>
<comment type="caution">
    <text evidence="7">The sequence shown here is derived from an EMBL/GenBank/DDBJ whole genome shotgun (WGS) entry which is preliminary data.</text>
</comment>
<accession>A0A1G2G757</accession>
<reference evidence="7 8" key="1">
    <citation type="journal article" date="2016" name="Nat. Commun.">
        <title>Thousands of microbial genomes shed light on interconnected biogeochemical processes in an aquifer system.</title>
        <authorList>
            <person name="Anantharaman K."/>
            <person name="Brown C.T."/>
            <person name="Hug L.A."/>
            <person name="Sharon I."/>
            <person name="Castelle C.J."/>
            <person name="Probst A.J."/>
            <person name="Thomas B.C."/>
            <person name="Singh A."/>
            <person name="Wilkins M.J."/>
            <person name="Karaoz U."/>
            <person name="Brodie E.L."/>
            <person name="Williams K.H."/>
            <person name="Hubbard S.S."/>
            <person name="Banfield J.F."/>
        </authorList>
    </citation>
    <scope>NUCLEOTIDE SEQUENCE [LARGE SCALE GENOMIC DNA]</scope>
</reference>
<dbReference type="EMBL" id="MHNN01000015">
    <property type="protein sequence ID" value="OGZ46084.1"/>
    <property type="molecule type" value="Genomic_DNA"/>
</dbReference>